<dbReference type="InterPro" id="IPR000835">
    <property type="entry name" value="HTH_MarR-typ"/>
</dbReference>
<feature type="domain" description="HTH marR-type" evidence="1">
    <location>
        <begin position="5"/>
        <end position="138"/>
    </location>
</feature>
<dbReference type="Gene3D" id="1.10.10.10">
    <property type="entry name" value="Winged helix-like DNA-binding domain superfamily/Winged helix DNA-binding domain"/>
    <property type="match status" value="1"/>
</dbReference>
<dbReference type="PANTHER" id="PTHR39515:SF2">
    <property type="entry name" value="HTH-TYPE TRANSCRIPTIONAL REGULATOR RV0880"/>
    <property type="match status" value="1"/>
</dbReference>
<dbReference type="Pfam" id="PF12802">
    <property type="entry name" value="MarR_2"/>
    <property type="match status" value="1"/>
</dbReference>
<organism evidence="2 3">
    <name type="scientific">Actinoplanes friuliensis DSM 7358</name>
    <dbReference type="NCBI Taxonomy" id="1246995"/>
    <lineage>
        <taxon>Bacteria</taxon>
        <taxon>Bacillati</taxon>
        <taxon>Actinomycetota</taxon>
        <taxon>Actinomycetes</taxon>
        <taxon>Micromonosporales</taxon>
        <taxon>Micromonosporaceae</taxon>
        <taxon>Actinoplanes</taxon>
    </lineage>
</organism>
<dbReference type="RefSeq" id="WP_023363084.1">
    <property type="nucleotide sequence ID" value="NC_022657.1"/>
</dbReference>
<proteinExistence type="predicted"/>
<dbReference type="AlphaFoldDB" id="U5W0G6"/>
<dbReference type="GO" id="GO:0003700">
    <property type="term" value="F:DNA-binding transcription factor activity"/>
    <property type="evidence" value="ECO:0007669"/>
    <property type="project" value="InterPro"/>
</dbReference>
<dbReference type="KEGG" id="afs:AFR_22215"/>
<dbReference type="PANTHER" id="PTHR39515">
    <property type="entry name" value="CONSERVED PROTEIN"/>
    <property type="match status" value="1"/>
</dbReference>
<keyword evidence="3" id="KW-1185">Reference proteome</keyword>
<dbReference type="PROSITE" id="PS50995">
    <property type="entry name" value="HTH_MARR_2"/>
    <property type="match status" value="1"/>
</dbReference>
<sequence>MSDSTAELAEELRAAVGDFVRRIRVHDGMPPGQAAVLGRLSRGGPLPIAELARGEQVKHQSMTRTVNLLRDQGLVSTTPGETDRRQVVVTLTGAGADALDGERHRRAVGIDRALREDLTAEERELVRLIPGILRKLAR</sequence>
<dbReference type="InterPro" id="IPR052526">
    <property type="entry name" value="HTH-type_Bedaq_tolerance"/>
</dbReference>
<dbReference type="STRING" id="1246995.AFR_22215"/>
<evidence type="ECO:0000313" key="2">
    <source>
        <dbReference type="EMBL" id="AGZ42713.1"/>
    </source>
</evidence>
<protein>
    <submittedName>
        <fullName evidence="2">Putative MarR-family transcriptional regulator</fullName>
    </submittedName>
</protein>
<evidence type="ECO:0000259" key="1">
    <source>
        <dbReference type="PROSITE" id="PS50995"/>
    </source>
</evidence>
<dbReference type="SUPFAM" id="SSF46785">
    <property type="entry name" value="Winged helix' DNA-binding domain"/>
    <property type="match status" value="1"/>
</dbReference>
<dbReference type="Proteomes" id="UP000017746">
    <property type="component" value="Chromosome"/>
</dbReference>
<reference evidence="2 3" key="1">
    <citation type="journal article" date="2014" name="J. Biotechnol.">
        <title>Complete genome sequence of the actinobacterium Actinoplanes friuliensis HAG 010964, producer of the lipopeptide antibiotic friulimycin.</title>
        <authorList>
            <person name="Ruckert C."/>
            <person name="Szczepanowski R."/>
            <person name="Albersmeier A."/>
            <person name="Goesmann A."/>
            <person name="Fischer N."/>
            <person name="Steinkamper A."/>
            <person name="Puhler A."/>
            <person name="Biener R."/>
            <person name="Schwartz D."/>
            <person name="Kalinowski J."/>
        </authorList>
    </citation>
    <scope>NUCLEOTIDE SEQUENCE [LARGE SCALE GENOMIC DNA]</scope>
    <source>
        <strain evidence="2 3">DSM 7358</strain>
    </source>
</reference>
<accession>U5W0G6</accession>
<dbReference type="EMBL" id="CP006272">
    <property type="protein sequence ID" value="AGZ42713.1"/>
    <property type="molecule type" value="Genomic_DNA"/>
</dbReference>
<dbReference type="OrthoDB" id="5022690at2"/>
<dbReference type="InterPro" id="IPR036390">
    <property type="entry name" value="WH_DNA-bd_sf"/>
</dbReference>
<dbReference type="InterPro" id="IPR036388">
    <property type="entry name" value="WH-like_DNA-bd_sf"/>
</dbReference>
<dbReference type="eggNOG" id="COG1846">
    <property type="taxonomic scope" value="Bacteria"/>
</dbReference>
<dbReference type="HOGENOM" id="CLU_083287_15_1_11"/>
<evidence type="ECO:0000313" key="3">
    <source>
        <dbReference type="Proteomes" id="UP000017746"/>
    </source>
</evidence>
<dbReference type="PATRIC" id="fig|1246995.3.peg.4503"/>
<dbReference type="SMART" id="SM00347">
    <property type="entry name" value="HTH_MARR"/>
    <property type="match status" value="1"/>
</dbReference>
<name>U5W0G6_9ACTN</name>
<gene>
    <name evidence="2" type="ORF">AFR_22215</name>
</gene>